<feature type="transmembrane region" description="Helical" evidence="1">
    <location>
        <begin position="140"/>
        <end position="159"/>
    </location>
</feature>
<sequence>MKMLQKCYSIFNYSLTVVMLLIGLYWLVTSSLVLAGATQVMLALIVILLAFFALFPSLFKACYRFLMKYKVVLLVFAIIYQILLVLVTNLMIRSDAAMVFSGATRIVDHGIISLYLSRYPNNLLLFLYERFFYNLFSENAVWVMQGFNIFYANSAGWLLYKVVQKQFGQGIADGVFTFYLFFIAFTPQFLTMYTDIMVLPVIALQLYFIFELFYPRRKEVGKGVLAAVLFALITAIGVWLRPTLIILPLAVFLVQAFVQNWKWYLQALFVFLSVFILSYKGLMIVKNSQKEVVIHKEYSITALAYIDLGLTYVGTDQIDFQTGLSQFVSDETRVDDNYDGRFSNEVVLKDIKRRLEEYTLSTFVGHILYKQNLTMRDGTLGWNYQDASKEGFYYINPLYAKTEHHPIAQKIRNYLLYTDQPTYNYYRYFIQVVYIILIIGFVCQFVWYSSDSKASMLSLAVFGGLLFLMIFEGGKTRYLIQFLPQILILSGIGYAQLNQKFKQRRKDSER</sequence>
<keyword evidence="1" id="KW-0812">Transmembrane</keyword>
<accession>A0A4Y9J917</accession>
<feature type="transmembrane region" description="Helical" evidence="1">
    <location>
        <begin position="71"/>
        <end position="92"/>
    </location>
</feature>
<dbReference type="OrthoDB" id="5695313at2"/>
<proteinExistence type="predicted"/>
<organism evidence="2 3">
    <name type="scientific">Streptococcus cuniculi</name>
    <dbReference type="NCBI Taxonomy" id="1432788"/>
    <lineage>
        <taxon>Bacteria</taxon>
        <taxon>Bacillati</taxon>
        <taxon>Bacillota</taxon>
        <taxon>Bacilli</taxon>
        <taxon>Lactobacillales</taxon>
        <taxon>Streptococcaceae</taxon>
        <taxon>Streptococcus</taxon>
    </lineage>
</organism>
<evidence type="ECO:0000313" key="3">
    <source>
        <dbReference type="Proteomes" id="UP000297253"/>
    </source>
</evidence>
<gene>
    <name evidence="2" type="ORF">E4T82_07565</name>
</gene>
<keyword evidence="1" id="KW-0472">Membrane</keyword>
<dbReference type="RefSeq" id="WP_135182240.1">
    <property type="nucleotide sequence ID" value="NZ_JADGKZ010000010.1"/>
</dbReference>
<dbReference type="Proteomes" id="UP000297253">
    <property type="component" value="Unassembled WGS sequence"/>
</dbReference>
<feature type="transmembrane region" description="Helical" evidence="1">
    <location>
        <begin position="478"/>
        <end position="497"/>
    </location>
</feature>
<feature type="transmembrane region" description="Helical" evidence="1">
    <location>
        <begin position="7"/>
        <end position="28"/>
    </location>
</feature>
<evidence type="ECO:0008006" key="4">
    <source>
        <dbReference type="Google" id="ProtNLM"/>
    </source>
</evidence>
<evidence type="ECO:0000313" key="2">
    <source>
        <dbReference type="EMBL" id="TFU97513.1"/>
    </source>
</evidence>
<feature type="transmembrane region" description="Helical" evidence="1">
    <location>
        <begin position="454"/>
        <end position="471"/>
    </location>
</feature>
<dbReference type="AlphaFoldDB" id="A0A4Y9J917"/>
<keyword evidence="1" id="KW-1133">Transmembrane helix</keyword>
<protein>
    <recommendedName>
        <fullName evidence="4">Glycosyltransferase RgtA/B/C/D-like domain-containing protein</fullName>
    </recommendedName>
</protein>
<feature type="transmembrane region" description="Helical" evidence="1">
    <location>
        <begin position="171"/>
        <end position="190"/>
    </location>
</feature>
<feature type="transmembrane region" description="Helical" evidence="1">
    <location>
        <begin position="196"/>
        <end position="214"/>
    </location>
</feature>
<name>A0A4Y9J917_9STRE</name>
<evidence type="ECO:0000256" key="1">
    <source>
        <dbReference type="SAM" id="Phobius"/>
    </source>
</evidence>
<feature type="transmembrane region" description="Helical" evidence="1">
    <location>
        <begin position="40"/>
        <end position="59"/>
    </location>
</feature>
<dbReference type="EMBL" id="SPPD01000010">
    <property type="protein sequence ID" value="TFU97513.1"/>
    <property type="molecule type" value="Genomic_DNA"/>
</dbReference>
<reference evidence="2 3" key="1">
    <citation type="submission" date="2019-03" db="EMBL/GenBank/DDBJ databases">
        <title>Diversity of the mouse oral microbiome.</title>
        <authorList>
            <person name="Joseph S."/>
            <person name="Aduse-Opoku J."/>
            <person name="Curtis M."/>
            <person name="Wade W."/>
            <person name="Hashim A."/>
        </authorList>
    </citation>
    <scope>NUCLEOTIDE SEQUENCE [LARGE SCALE GENOMIC DNA]</scope>
    <source>
        <strain evidence="2 3">WM131</strain>
    </source>
</reference>
<feature type="transmembrane region" description="Helical" evidence="1">
    <location>
        <begin position="263"/>
        <end position="282"/>
    </location>
</feature>
<feature type="transmembrane region" description="Helical" evidence="1">
    <location>
        <begin position="226"/>
        <end position="257"/>
    </location>
</feature>
<comment type="caution">
    <text evidence="2">The sequence shown here is derived from an EMBL/GenBank/DDBJ whole genome shotgun (WGS) entry which is preliminary data.</text>
</comment>
<feature type="transmembrane region" description="Helical" evidence="1">
    <location>
        <begin position="428"/>
        <end position="448"/>
    </location>
</feature>